<gene>
    <name evidence="1" type="ORF">GCM10009851_28610</name>
</gene>
<dbReference type="RefSeq" id="WP_259479912.1">
    <property type="nucleotide sequence ID" value="NZ_BAAAQY010000008.1"/>
</dbReference>
<protein>
    <submittedName>
        <fullName evidence="1">DUF1684 domain-containing protein</fullName>
    </submittedName>
</protein>
<evidence type="ECO:0000313" key="2">
    <source>
        <dbReference type="Proteomes" id="UP001500929"/>
    </source>
</evidence>
<comment type="caution">
    <text evidence="1">The sequence shown here is derived from an EMBL/GenBank/DDBJ whole genome shotgun (WGS) entry which is preliminary data.</text>
</comment>
<dbReference type="EMBL" id="BAAAQY010000008">
    <property type="protein sequence ID" value="GAA2241500.1"/>
    <property type="molecule type" value="Genomic_DNA"/>
</dbReference>
<dbReference type="PANTHER" id="PTHR41913:SF1">
    <property type="entry name" value="DUF1684 DOMAIN-CONTAINING PROTEIN"/>
    <property type="match status" value="1"/>
</dbReference>
<evidence type="ECO:0000313" key="1">
    <source>
        <dbReference type="EMBL" id="GAA2241500.1"/>
    </source>
</evidence>
<proteinExistence type="predicted"/>
<dbReference type="Proteomes" id="UP001500929">
    <property type="component" value="Unassembled WGS sequence"/>
</dbReference>
<dbReference type="Pfam" id="PF07920">
    <property type="entry name" value="DUF1684"/>
    <property type="match status" value="1"/>
</dbReference>
<reference evidence="1 2" key="1">
    <citation type="journal article" date="2019" name="Int. J. Syst. Evol. Microbiol.">
        <title>The Global Catalogue of Microorganisms (GCM) 10K type strain sequencing project: providing services to taxonomists for standard genome sequencing and annotation.</title>
        <authorList>
            <consortium name="The Broad Institute Genomics Platform"/>
            <consortium name="The Broad Institute Genome Sequencing Center for Infectious Disease"/>
            <person name="Wu L."/>
            <person name="Ma J."/>
        </authorList>
    </citation>
    <scope>NUCLEOTIDE SEQUENCE [LARGE SCALE GENOMIC DNA]</scope>
    <source>
        <strain evidence="1 2">JCM 16117</strain>
    </source>
</reference>
<name>A0ABN3DTU2_9MICO</name>
<accession>A0ABN3DTU2</accession>
<dbReference type="InterPro" id="IPR012467">
    <property type="entry name" value="DUF1684"/>
</dbReference>
<organism evidence="1 2">
    <name type="scientific">Herbiconiux moechotypicola</name>
    <dbReference type="NCBI Taxonomy" id="637393"/>
    <lineage>
        <taxon>Bacteria</taxon>
        <taxon>Bacillati</taxon>
        <taxon>Actinomycetota</taxon>
        <taxon>Actinomycetes</taxon>
        <taxon>Micrococcales</taxon>
        <taxon>Microbacteriaceae</taxon>
        <taxon>Herbiconiux</taxon>
    </lineage>
</organism>
<sequence>MNPAAVTALETADWRRRVFGLYERVRSESADDIVGAHELWRRERDELFATHPASPLLPEDRPGFRGLPVRDYDPAWRFSATIETGDEGDRPRRFDFETGTDGIVSFDLLGVARIAGVGSLDVWRLTSYGGGLFVPVKDALAGRPGGTYGGGRYLVDTIKGAHLNDLVERDSHAAPELVLDFNFAYNPSCAYDPMWACPLAQPGNTVPVEIPVGERYGAPR</sequence>
<keyword evidence="2" id="KW-1185">Reference proteome</keyword>
<dbReference type="PANTHER" id="PTHR41913">
    <property type="entry name" value="DUF1684 DOMAIN-CONTAINING PROTEIN"/>
    <property type="match status" value="1"/>
</dbReference>
<dbReference type="Gene3D" id="6.10.250.1680">
    <property type="match status" value="1"/>
</dbReference>